<evidence type="ECO:0000256" key="3">
    <source>
        <dbReference type="ARBA" id="ARBA00022475"/>
    </source>
</evidence>
<dbReference type="HOGENOM" id="CLU_079292_0_0_0"/>
<evidence type="ECO:0000256" key="6">
    <source>
        <dbReference type="ARBA" id="ARBA00023136"/>
    </source>
</evidence>
<reference evidence="9 10" key="1">
    <citation type="journal article" date="1998" name="Nature">
        <title>The complete genome of the hyperthermophilic bacterium Aquifex aeolicus.</title>
        <authorList>
            <person name="Deckert G."/>
            <person name="Warren P.V."/>
            <person name="Gaasterland T."/>
            <person name="Young W.G."/>
            <person name="Lenox A.L."/>
            <person name="Graham D.E."/>
            <person name="Overbeek R."/>
            <person name="Snead M.A."/>
            <person name="Keller M."/>
            <person name="Aujay M."/>
            <person name="Huber R."/>
            <person name="Feldman R.A."/>
            <person name="Short J.M."/>
            <person name="Olson G.J."/>
            <person name="Swanson R.V."/>
        </authorList>
    </citation>
    <scope>NUCLEOTIDE SEQUENCE [LARGE SCALE GENOMIC DNA]</scope>
    <source>
        <strain evidence="9 10">VF5</strain>
    </source>
</reference>
<dbReference type="AlphaFoldDB" id="O66755"/>
<gene>
    <name evidence="9" type="primary">mgtC</name>
    <name evidence="9" type="ordered locus">aq_447</name>
</gene>
<evidence type="ECO:0000256" key="4">
    <source>
        <dbReference type="ARBA" id="ARBA00022692"/>
    </source>
</evidence>
<evidence type="ECO:0000256" key="7">
    <source>
        <dbReference type="SAM" id="Phobius"/>
    </source>
</evidence>
<feature type="transmembrane region" description="Helical" evidence="7">
    <location>
        <begin position="114"/>
        <end position="142"/>
    </location>
</feature>
<protein>
    <submittedName>
        <fullName evidence="9">Mg(2+) transport ATPase</fullName>
    </submittedName>
</protein>
<dbReference type="EMBL" id="AE000657">
    <property type="protein sequence ID" value="AAC06713.1"/>
    <property type="molecule type" value="Genomic_DNA"/>
</dbReference>
<dbReference type="EnsemblBacteria" id="AAC06713">
    <property type="protein sequence ID" value="AAC06713"/>
    <property type="gene ID" value="aq_447"/>
</dbReference>
<dbReference type="InterPro" id="IPR003416">
    <property type="entry name" value="MgtC/SapB/SrpB/YhiD_fam"/>
</dbReference>
<keyword evidence="5 7" id="KW-1133">Transmembrane helix</keyword>
<dbReference type="FunCoup" id="O66755">
    <property type="interactions" value="67"/>
</dbReference>
<feature type="transmembrane region" description="Helical" evidence="7">
    <location>
        <begin position="20"/>
        <end position="37"/>
    </location>
</feature>
<dbReference type="KEGG" id="aae:aq_447"/>
<dbReference type="InParanoid" id="O66755"/>
<sequence length="225" mass="24935">MKEYLDIFFLEKYPFPLYEAFLRIVFAALLGALIGLERERRRQPAGLRTHAVLAIGSALITLVSIYTSYTYGGITADPSRITAQIVSGIGFLGAGAILRFGVTVKGLTTAASLWSTAGIGIAAGTGMYVLSLFTTLILLLFLTFVSKVEREILGSKGTVNLKLTLTDFPEGIYRVQNILEEVKIQKVVKKKEEVEVLLSIPRYEDLTEKLEEVLRLKEVKELELM</sequence>
<evidence type="ECO:0000313" key="9">
    <source>
        <dbReference type="EMBL" id="AAC06713.1"/>
    </source>
</evidence>
<accession>O66755</accession>
<dbReference type="GO" id="GO:0005886">
    <property type="term" value="C:plasma membrane"/>
    <property type="evidence" value="ECO:0007669"/>
    <property type="project" value="UniProtKB-SubCell"/>
</dbReference>
<dbReference type="InterPro" id="IPR049177">
    <property type="entry name" value="MgtC_SapB_SrpB_YhiD_N"/>
</dbReference>
<dbReference type="PRINTS" id="PR01837">
    <property type="entry name" value="MGTCSAPBPROT"/>
</dbReference>
<dbReference type="PATRIC" id="fig|224324.8.peg.370"/>
<evidence type="ECO:0000313" key="10">
    <source>
        <dbReference type="Proteomes" id="UP000000798"/>
    </source>
</evidence>
<feature type="transmembrane region" description="Helical" evidence="7">
    <location>
        <begin position="81"/>
        <end position="102"/>
    </location>
</feature>
<evidence type="ECO:0000256" key="5">
    <source>
        <dbReference type="ARBA" id="ARBA00022989"/>
    </source>
</evidence>
<keyword evidence="6 7" id="KW-0472">Membrane</keyword>
<evidence type="ECO:0000256" key="2">
    <source>
        <dbReference type="ARBA" id="ARBA00009298"/>
    </source>
</evidence>
<dbReference type="RefSeq" id="WP_010880253.1">
    <property type="nucleotide sequence ID" value="NC_000918.1"/>
</dbReference>
<comment type="subcellular location">
    <subcellularLocation>
        <location evidence="1">Cell membrane</location>
        <topology evidence="1">Multi-pass membrane protein</topology>
    </subcellularLocation>
</comment>
<evidence type="ECO:0000256" key="1">
    <source>
        <dbReference type="ARBA" id="ARBA00004651"/>
    </source>
</evidence>
<comment type="similarity">
    <text evidence="2">Belongs to the MgtC/SapB family.</text>
</comment>
<keyword evidence="4 7" id="KW-0812">Transmembrane</keyword>
<feature type="transmembrane region" description="Helical" evidence="7">
    <location>
        <begin position="49"/>
        <end position="69"/>
    </location>
</feature>
<dbReference type="Pfam" id="PF02308">
    <property type="entry name" value="MgtC"/>
    <property type="match status" value="1"/>
</dbReference>
<dbReference type="PANTHER" id="PTHR33778:SF1">
    <property type="entry name" value="MAGNESIUM TRANSPORTER YHID-RELATED"/>
    <property type="match status" value="1"/>
</dbReference>
<keyword evidence="3" id="KW-1003">Cell membrane</keyword>
<proteinExistence type="inferred from homology"/>
<dbReference type="PIR" id="G70340">
    <property type="entry name" value="G70340"/>
</dbReference>
<dbReference type="eggNOG" id="COG1285">
    <property type="taxonomic scope" value="Bacteria"/>
</dbReference>
<dbReference type="PANTHER" id="PTHR33778">
    <property type="entry name" value="PROTEIN MGTC"/>
    <property type="match status" value="1"/>
</dbReference>
<dbReference type="OrthoDB" id="9811198at2"/>
<name>O66755_AQUAE</name>
<dbReference type="Proteomes" id="UP000000798">
    <property type="component" value="Chromosome"/>
</dbReference>
<organism evidence="9 10">
    <name type="scientific">Aquifex aeolicus (strain VF5)</name>
    <dbReference type="NCBI Taxonomy" id="224324"/>
    <lineage>
        <taxon>Bacteria</taxon>
        <taxon>Pseudomonadati</taxon>
        <taxon>Aquificota</taxon>
        <taxon>Aquificia</taxon>
        <taxon>Aquificales</taxon>
        <taxon>Aquificaceae</taxon>
        <taxon>Aquifex</taxon>
    </lineage>
</organism>
<keyword evidence="10" id="KW-1185">Reference proteome</keyword>
<feature type="domain" description="MgtC/SapB/SrpB/YhiD N-terminal" evidence="8">
    <location>
        <begin position="25"/>
        <end position="150"/>
    </location>
</feature>
<evidence type="ECO:0000259" key="8">
    <source>
        <dbReference type="Pfam" id="PF02308"/>
    </source>
</evidence>
<dbReference type="STRING" id="224324.aq_447"/>